<organism evidence="1 2">
    <name type="scientific">Phlebiopsis gigantea (strain 11061_1 CR5-6)</name>
    <name type="common">White-rot fungus</name>
    <name type="synonym">Peniophora gigantea</name>
    <dbReference type="NCBI Taxonomy" id="745531"/>
    <lineage>
        <taxon>Eukaryota</taxon>
        <taxon>Fungi</taxon>
        <taxon>Dikarya</taxon>
        <taxon>Basidiomycota</taxon>
        <taxon>Agaricomycotina</taxon>
        <taxon>Agaricomycetes</taxon>
        <taxon>Polyporales</taxon>
        <taxon>Phanerochaetaceae</taxon>
        <taxon>Phlebiopsis</taxon>
    </lineage>
</organism>
<sequence>MAKKKSSTPAAAVPTAPKGATYNVQIPVVSPKEYLECDTLLEDQILVIDRSARPLCASSTVYLLSSLRPRKRARLNE</sequence>
<keyword evidence="2" id="KW-1185">Reference proteome</keyword>
<evidence type="ECO:0000313" key="1">
    <source>
        <dbReference type="EMBL" id="KIP08151.1"/>
    </source>
</evidence>
<proteinExistence type="predicted"/>
<name>A0A0C3S033_PHLG1</name>
<dbReference type="AlphaFoldDB" id="A0A0C3S033"/>
<gene>
    <name evidence="1" type="ORF">PHLGIDRAFT_389343</name>
</gene>
<dbReference type="Proteomes" id="UP000053257">
    <property type="component" value="Unassembled WGS sequence"/>
</dbReference>
<protein>
    <submittedName>
        <fullName evidence="1">Uncharacterized protein</fullName>
    </submittedName>
</protein>
<dbReference type="HOGENOM" id="CLU_198500_0_0_1"/>
<reference evidence="1 2" key="1">
    <citation type="journal article" date="2014" name="PLoS Genet.">
        <title>Analysis of the Phlebiopsis gigantea genome, transcriptome and secretome provides insight into its pioneer colonization strategies of wood.</title>
        <authorList>
            <person name="Hori C."/>
            <person name="Ishida T."/>
            <person name="Igarashi K."/>
            <person name="Samejima M."/>
            <person name="Suzuki H."/>
            <person name="Master E."/>
            <person name="Ferreira P."/>
            <person name="Ruiz-Duenas F.J."/>
            <person name="Held B."/>
            <person name="Canessa P."/>
            <person name="Larrondo L.F."/>
            <person name="Schmoll M."/>
            <person name="Druzhinina I.S."/>
            <person name="Kubicek C.P."/>
            <person name="Gaskell J.A."/>
            <person name="Kersten P."/>
            <person name="St John F."/>
            <person name="Glasner J."/>
            <person name="Sabat G."/>
            <person name="Splinter BonDurant S."/>
            <person name="Syed K."/>
            <person name="Yadav J."/>
            <person name="Mgbeahuruike A.C."/>
            <person name="Kovalchuk A."/>
            <person name="Asiegbu F.O."/>
            <person name="Lackner G."/>
            <person name="Hoffmeister D."/>
            <person name="Rencoret J."/>
            <person name="Gutierrez A."/>
            <person name="Sun H."/>
            <person name="Lindquist E."/>
            <person name="Barry K."/>
            <person name="Riley R."/>
            <person name="Grigoriev I.V."/>
            <person name="Henrissat B."/>
            <person name="Kues U."/>
            <person name="Berka R.M."/>
            <person name="Martinez A.T."/>
            <person name="Covert S.F."/>
            <person name="Blanchette R.A."/>
            <person name="Cullen D."/>
        </authorList>
    </citation>
    <scope>NUCLEOTIDE SEQUENCE [LARGE SCALE GENOMIC DNA]</scope>
    <source>
        <strain evidence="1 2">11061_1 CR5-6</strain>
    </source>
</reference>
<dbReference type="OrthoDB" id="69177at2759"/>
<accession>A0A0C3S033</accession>
<dbReference type="EMBL" id="KN840484">
    <property type="protein sequence ID" value="KIP08151.1"/>
    <property type="molecule type" value="Genomic_DNA"/>
</dbReference>
<evidence type="ECO:0000313" key="2">
    <source>
        <dbReference type="Proteomes" id="UP000053257"/>
    </source>
</evidence>